<dbReference type="Pfam" id="PF03466">
    <property type="entry name" value="LysR_substrate"/>
    <property type="match status" value="1"/>
</dbReference>
<dbReference type="InterPro" id="IPR005119">
    <property type="entry name" value="LysR_subst-bd"/>
</dbReference>
<feature type="domain" description="LysR substrate-binding" evidence="1">
    <location>
        <begin position="9"/>
        <end position="212"/>
    </location>
</feature>
<organism evidence="2 3">
    <name type="scientific">Gordonia humi</name>
    <dbReference type="NCBI Taxonomy" id="686429"/>
    <lineage>
        <taxon>Bacteria</taxon>
        <taxon>Bacillati</taxon>
        <taxon>Actinomycetota</taxon>
        <taxon>Actinomycetes</taxon>
        <taxon>Mycobacteriales</taxon>
        <taxon>Gordoniaceae</taxon>
        <taxon>Gordonia</taxon>
    </lineage>
</organism>
<dbReference type="GO" id="GO:0005829">
    <property type="term" value="C:cytosol"/>
    <property type="evidence" value="ECO:0007669"/>
    <property type="project" value="TreeGrafter"/>
</dbReference>
<comment type="caution">
    <text evidence="2">The sequence shown here is derived from an EMBL/GenBank/DDBJ whole genome shotgun (WGS) entry which is preliminary data.</text>
</comment>
<reference evidence="2 3" key="1">
    <citation type="submission" date="2020-08" db="EMBL/GenBank/DDBJ databases">
        <title>Sequencing the genomes of 1000 actinobacteria strains.</title>
        <authorList>
            <person name="Klenk H.-P."/>
        </authorList>
    </citation>
    <scope>NUCLEOTIDE SEQUENCE [LARGE SCALE GENOMIC DNA]</scope>
    <source>
        <strain evidence="2 3">DSM 45298</strain>
    </source>
</reference>
<sequence>MREFELFRDGMGGTVRIAAIPSAAAVLLPLLVREANERYPGIRIEIMDSLAQVALAGLLNGDVDIAITTSSNLPDSVLYTELLEDRFAVIHCSDHPFTTQKQVTWAELARESLVMFDGNSSIRTLTDAALTEIGASADITAEASSIPVIAGFVSAGIGVAAVPGLVTPLMMAPGIHSTPLGTPAVVRHVGIAQILGRSESPACTQIVALLREITTTNTAHPIQD</sequence>
<dbReference type="RefSeq" id="WP_246372635.1">
    <property type="nucleotide sequence ID" value="NZ_BAABHL010000174.1"/>
</dbReference>
<protein>
    <submittedName>
        <fullName evidence="2">DNA-binding transcriptional LysR family regulator</fullName>
    </submittedName>
</protein>
<accession>A0A840F2K6</accession>
<dbReference type="EMBL" id="JACIFP010000003">
    <property type="protein sequence ID" value="MBB4138142.1"/>
    <property type="molecule type" value="Genomic_DNA"/>
</dbReference>
<evidence type="ECO:0000259" key="1">
    <source>
        <dbReference type="Pfam" id="PF03466"/>
    </source>
</evidence>
<dbReference type="AlphaFoldDB" id="A0A840F2K6"/>
<dbReference type="Proteomes" id="UP000551501">
    <property type="component" value="Unassembled WGS sequence"/>
</dbReference>
<dbReference type="CDD" id="cd08440">
    <property type="entry name" value="PBP2_LTTR_like_4"/>
    <property type="match status" value="1"/>
</dbReference>
<name>A0A840F2K6_9ACTN</name>
<gene>
    <name evidence="2" type="ORF">BKA16_004767</name>
</gene>
<dbReference type="PANTHER" id="PTHR30419">
    <property type="entry name" value="HTH-TYPE TRANSCRIPTIONAL REGULATOR YBHD"/>
    <property type="match status" value="1"/>
</dbReference>
<dbReference type="GO" id="GO:0006355">
    <property type="term" value="P:regulation of DNA-templated transcription"/>
    <property type="evidence" value="ECO:0007669"/>
    <property type="project" value="TreeGrafter"/>
</dbReference>
<dbReference type="Gene3D" id="3.40.190.10">
    <property type="entry name" value="Periplasmic binding protein-like II"/>
    <property type="match status" value="2"/>
</dbReference>
<dbReference type="GO" id="GO:0003677">
    <property type="term" value="F:DNA binding"/>
    <property type="evidence" value="ECO:0007669"/>
    <property type="project" value="UniProtKB-KW"/>
</dbReference>
<proteinExistence type="predicted"/>
<keyword evidence="3" id="KW-1185">Reference proteome</keyword>
<dbReference type="SUPFAM" id="SSF53850">
    <property type="entry name" value="Periplasmic binding protein-like II"/>
    <property type="match status" value="1"/>
</dbReference>
<keyword evidence="2" id="KW-0238">DNA-binding</keyword>
<dbReference type="InterPro" id="IPR050950">
    <property type="entry name" value="HTH-type_LysR_regulators"/>
</dbReference>
<evidence type="ECO:0000313" key="3">
    <source>
        <dbReference type="Proteomes" id="UP000551501"/>
    </source>
</evidence>
<evidence type="ECO:0000313" key="2">
    <source>
        <dbReference type="EMBL" id="MBB4138142.1"/>
    </source>
</evidence>